<dbReference type="AlphaFoldDB" id="A0A0A0ECK0"/>
<evidence type="ECO:0000313" key="5">
    <source>
        <dbReference type="EMBL" id="KGM47808.1"/>
    </source>
</evidence>
<sequence length="281" mass="30927">MTRVFDEAPCELGEGPFWHPERQALFWFDILGHRLLSRGAEGAQVWDMGEHASAAGWIDRDRLIVATEIGLYRFDLVTGARQLIVALEPDRPDTRSNDGRADPMGGFWIGTMGKKAEPRAGAIYRYFEGRLERLFPEITIPNAICFAPDGRRAYYADTPRQRIWTVPLDADGWPDGPSDVFVDLRSEGLNPDGAVVDSEGGLWNAQWGAGRIVRYLSDGRADRVIDLPARLTTCPCFGGAGLDQMFVTSAWEGLAERTASDGQTFAVDPGCAGLPVPKVRA</sequence>
<feature type="binding site" evidence="3">
    <location>
        <position position="95"/>
    </location>
    <ligand>
        <name>substrate</name>
    </ligand>
</feature>
<gene>
    <name evidence="5" type="ORF">ATO9_15940</name>
</gene>
<dbReference type="STRING" id="1461694.ATO9_15940"/>
<dbReference type="OrthoDB" id="2633250at2"/>
<proteinExistence type="inferred from homology"/>
<dbReference type="InterPro" id="IPR011042">
    <property type="entry name" value="6-blade_b-propeller_TolB-like"/>
</dbReference>
<dbReference type="Proteomes" id="UP000030004">
    <property type="component" value="Unassembled WGS sequence"/>
</dbReference>
<feature type="binding site" evidence="3">
    <location>
        <position position="192"/>
    </location>
    <ligand>
        <name>a divalent metal cation</name>
        <dbReference type="ChEBI" id="CHEBI:60240"/>
    </ligand>
</feature>
<evidence type="ECO:0000256" key="3">
    <source>
        <dbReference type="PIRSR" id="PIRSR605511-2"/>
    </source>
</evidence>
<comment type="similarity">
    <text evidence="1">Belongs to the SMP-30/CGR1 family.</text>
</comment>
<dbReference type="PANTHER" id="PTHR10907">
    <property type="entry name" value="REGUCALCIN"/>
    <property type="match status" value="1"/>
</dbReference>
<comment type="caution">
    <text evidence="5">The sequence shown here is derived from an EMBL/GenBank/DDBJ whole genome shotgun (WGS) entry which is preliminary data.</text>
</comment>
<feature type="active site" description="Proton donor/acceptor" evidence="2">
    <location>
        <position position="192"/>
    </location>
</feature>
<accession>A0A0A0ECK0</accession>
<feature type="domain" description="SMP-30/Gluconolactonase/LRE-like region" evidence="4">
    <location>
        <begin position="12"/>
        <end position="250"/>
    </location>
</feature>
<dbReference type="RefSeq" id="WP_043751262.1">
    <property type="nucleotide sequence ID" value="NZ_AQQX01000007.1"/>
</dbReference>
<dbReference type="eggNOG" id="COG3386">
    <property type="taxonomic scope" value="Bacteria"/>
</dbReference>
<dbReference type="SUPFAM" id="SSF63829">
    <property type="entry name" value="Calcium-dependent phosphotriesterase"/>
    <property type="match status" value="1"/>
</dbReference>
<dbReference type="PRINTS" id="PR01790">
    <property type="entry name" value="SMP30FAMILY"/>
</dbReference>
<dbReference type="GO" id="GO:0019853">
    <property type="term" value="P:L-ascorbic acid biosynthetic process"/>
    <property type="evidence" value="ECO:0007669"/>
    <property type="project" value="TreeGrafter"/>
</dbReference>
<protein>
    <submittedName>
        <fullName evidence="5">Gluconolactonase</fullName>
    </submittedName>
</protein>
<evidence type="ECO:0000256" key="2">
    <source>
        <dbReference type="PIRSR" id="PIRSR605511-1"/>
    </source>
</evidence>
<evidence type="ECO:0000256" key="1">
    <source>
        <dbReference type="ARBA" id="ARBA00008853"/>
    </source>
</evidence>
<dbReference type="Gene3D" id="2.120.10.30">
    <property type="entry name" value="TolB, C-terminal domain"/>
    <property type="match status" value="1"/>
</dbReference>
<feature type="binding site" evidence="3">
    <location>
        <position position="14"/>
    </location>
    <ligand>
        <name>a divalent metal cation</name>
        <dbReference type="ChEBI" id="CHEBI:60240"/>
    </ligand>
</feature>
<reference evidence="5 6" key="1">
    <citation type="journal article" date="2015" name="Antonie Van Leeuwenhoek">
        <title>Pseudooceanicola atlanticus gen. nov. sp. nov., isolated from surface seawater of the Atlantic Ocean and reclassification of Oceanicola batsensis, Oceanicola marinus, Oceanicola nitratireducens, Oceanicola nanhaiensis, Oceanicola antarcticus and Oceanicola flagellatus, as Pseudooceanicola batsensis comb. nov., Pseudooceanicola marinus comb. nov., Pseudooceanicola nitratireducens comb. nov., Pseudooceanicola nanhaiensis comb. nov., Pseudooceanicola antarcticus comb. nov., and Pseudooceanicola flagellatus comb. nov.</title>
        <authorList>
            <person name="Lai Q."/>
            <person name="Li G."/>
            <person name="Liu X."/>
            <person name="Du Y."/>
            <person name="Sun F."/>
            <person name="Shao Z."/>
        </authorList>
    </citation>
    <scope>NUCLEOTIDE SEQUENCE [LARGE SCALE GENOMIC DNA]</scope>
    <source>
        <strain evidence="5 6">22II-s11g</strain>
    </source>
</reference>
<evidence type="ECO:0000313" key="6">
    <source>
        <dbReference type="Proteomes" id="UP000030004"/>
    </source>
</evidence>
<feature type="binding site" evidence="3">
    <location>
        <position position="97"/>
    </location>
    <ligand>
        <name>substrate</name>
    </ligand>
</feature>
<evidence type="ECO:0000259" key="4">
    <source>
        <dbReference type="Pfam" id="PF08450"/>
    </source>
</evidence>
<dbReference type="GO" id="GO:0005509">
    <property type="term" value="F:calcium ion binding"/>
    <property type="evidence" value="ECO:0007669"/>
    <property type="project" value="TreeGrafter"/>
</dbReference>
<dbReference type="EMBL" id="AQQX01000007">
    <property type="protein sequence ID" value="KGM47808.1"/>
    <property type="molecule type" value="Genomic_DNA"/>
</dbReference>
<feature type="binding site" evidence="3">
    <location>
        <position position="142"/>
    </location>
    <ligand>
        <name>a divalent metal cation</name>
        <dbReference type="ChEBI" id="CHEBI:60240"/>
    </ligand>
</feature>
<dbReference type="GO" id="GO:0004341">
    <property type="term" value="F:gluconolactonase activity"/>
    <property type="evidence" value="ECO:0007669"/>
    <property type="project" value="TreeGrafter"/>
</dbReference>
<organism evidence="5 6">
    <name type="scientific">Pseudooceanicola atlanticus</name>
    <dbReference type="NCBI Taxonomy" id="1461694"/>
    <lineage>
        <taxon>Bacteria</taxon>
        <taxon>Pseudomonadati</taxon>
        <taxon>Pseudomonadota</taxon>
        <taxon>Alphaproteobacteria</taxon>
        <taxon>Rhodobacterales</taxon>
        <taxon>Paracoccaceae</taxon>
        <taxon>Pseudooceanicola</taxon>
    </lineage>
</organism>
<dbReference type="PANTHER" id="PTHR10907:SF47">
    <property type="entry name" value="REGUCALCIN"/>
    <property type="match status" value="1"/>
</dbReference>
<dbReference type="InterPro" id="IPR005511">
    <property type="entry name" value="SMP-30"/>
</dbReference>
<keyword evidence="3" id="KW-0862">Zinc</keyword>
<name>A0A0A0ECK0_9RHOB</name>
<keyword evidence="6" id="KW-1185">Reference proteome</keyword>
<keyword evidence="3" id="KW-0479">Metal-binding</keyword>
<dbReference type="InterPro" id="IPR013658">
    <property type="entry name" value="SGL"/>
</dbReference>
<comment type="cofactor">
    <cofactor evidence="3">
        <name>Zn(2+)</name>
        <dbReference type="ChEBI" id="CHEBI:29105"/>
    </cofactor>
    <text evidence="3">Binds 1 divalent metal cation per subunit.</text>
</comment>
<dbReference type="Pfam" id="PF08450">
    <property type="entry name" value="SGL"/>
    <property type="match status" value="1"/>
</dbReference>